<sequence>RMSQIKVGLLGANYAIEHGRYRITRIFRGGKWNPGVYAPLAQPGLAVRTGDYLLAVDGRNLPGNENIYRAFQNLADKDVTLTVAPHADGRGAHTIVVKTIPSERALRNIAWIDHNARLVDRLSHGKLGYVYLPDTEWGGYRNFNRMYFAQVDKQGVILDERFNHGGDISDYIIQNLLSRPMSLVVTR</sequence>
<gene>
    <name evidence="8" type="ORF">B1B_11561</name>
</gene>
<dbReference type="Pfam" id="PF14685">
    <property type="entry name" value="PDZ_Tricorn"/>
    <property type="match status" value="1"/>
</dbReference>
<feature type="non-terminal residue" evidence="8">
    <location>
        <position position="187"/>
    </location>
</feature>
<dbReference type="Gene3D" id="2.30.42.10">
    <property type="match status" value="1"/>
</dbReference>
<evidence type="ECO:0000256" key="4">
    <source>
        <dbReference type="ARBA" id="ARBA00022670"/>
    </source>
</evidence>
<dbReference type="Gene3D" id="3.90.226.10">
    <property type="entry name" value="2-enoyl-CoA Hydratase, Chain A, domain 1"/>
    <property type="match status" value="1"/>
</dbReference>
<evidence type="ECO:0000256" key="1">
    <source>
        <dbReference type="ARBA" id="ARBA00004496"/>
    </source>
</evidence>
<dbReference type="InterPro" id="IPR029414">
    <property type="entry name" value="Tricorn_PDZ"/>
</dbReference>
<dbReference type="EMBL" id="AUZY01007521">
    <property type="protein sequence ID" value="EQD49584.1"/>
    <property type="molecule type" value="Genomic_DNA"/>
</dbReference>
<proteinExistence type="inferred from homology"/>
<dbReference type="SUPFAM" id="SSF52096">
    <property type="entry name" value="ClpP/crotonase"/>
    <property type="match status" value="1"/>
</dbReference>
<evidence type="ECO:0000313" key="8">
    <source>
        <dbReference type="EMBL" id="EQD49584.1"/>
    </source>
</evidence>
<reference evidence="8" key="1">
    <citation type="submission" date="2013-08" db="EMBL/GenBank/DDBJ databases">
        <authorList>
            <person name="Mendez C."/>
            <person name="Richter M."/>
            <person name="Ferrer M."/>
            <person name="Sanchez J."/>
        </authorList>
    </citation>
    <scope>NUCLEOTIDE SEQUENCE</scope>
</reference>
<accession>T1B9A3</accession>
<reference evidence="8" key="2">
    <citation type="journal article" date="2014" name="ISME J.">
        <title>Microbial stratification in low pH oxic and suboxic macroscopic growths along an acid mine drainage.</title>
        <authorList>
            <person name="Mendez-Garcia C."/>
            <person name="Mesa V."/>
            <person name="Sprenger R.R."/>
            <person name="Richter M."/>
            <person name="Diez M.S."/>
            <person name="Solano J."/>
            <person name="Bargiela R."/>
            <person name="Golyshina O.V."/>
            <person name="Manteca A."/>
            <person name="Ramos J.L."/>
            <person name="Gallego J.R."/>
            <person name="Llorente I."/>
            <person name="Martins Dos Santos V.A."/>
            <person name="Jensen O.N."/>
            <person name="Pelaez A.I."/>
            <person name="Sanchez J."/>
            <person name="Ferrer M."/>
        </authorList>
    </citation>
    <scope>NUCLEOTIDE SEQUENCE</scope>
</reference>
<keyword evidence="6" id="KW-0720">Serine protease</keyword>
<evidence type="ECO:0000256" key="3">
    <source>
        <dbReference type="ARBA" id="ARBA00022490"/>
    </source>
</evidence>
<feature type="domain" description="Tricorn protease PDZ" evidence="7">
    <location>
        <begin position="8"/>
        <end position="95"/>
    </location>
</feature>
<comment type="subcellular location">
    <subcellularLocation>
        <location evidence="1">Cytoplasm</location>
    </subcellularLocation>
</comment>
<dbReference type="SUPFAM" id="SSF50156">
    <property type="entry name" value="PDZ domain-like"/>
    <property type="match status" value="1"/>
</dbReference>
<dbReference type="InterPro" id="IPR036034">
    <property type="entry name" value="PDZ_sf"/>
</dbReference>
<evidence type="ECO:0000256" key="5">
    <source>
        <dbReference type="ARBA" id="ARBA00022801"/>
    </source>
</evidence>
<dbReference type="GO" id="GO:0008236">
    <property type="term" value="F:serine-type peptidase activity"/>
    <property type="evidence" value="ECO:0007669"/>
    <property type="project" value="UniProtKB-KW"/>
</dbReference>
<keyword evidence="3" id="KW-0963">Cytoplasm</keyword>
<feature type="non-terminal residue" evidence="8">
    <location>
        <position position="1"/>
    </location>
</feature>
<evidence type="ECO:0000256" key="2">
    <source>
        <dbReference type="ARBA" id="ARBA00008524"/>
    </source>
</evidence>
<dbReference type="InterPro" id="IPR012393">
    <property type="entry name" value="Tricorn_protease"/>
</dbReference>
<dbReference type="PANTHER" id="PTHR43253:SF1">
    <property type="entry name" value="TRICORN PROTEASE HOMOLOG 2-RELATED"/>
    <property type="match status" value="1"/>
</dbReference>
<keyword evidence="5" id="KW-0378">Hydrolase</keyword>
<name>T1B9A3_9ZZZZ</name>
<dbReference type="GO" id="GO:0006508">
    <property type="term" value="P:proteolysis"/>
    <property type="evidence" value="ECO:0007669"/>
    <property type="project" value="UniProtKB-KW"/>
</dbReference>
<protein>
    <submittedName>
        <fullName evidence="8">Peptidase S41</fullName>
    </submittedName>
</protein>
<comment type="similarity">
    <text evidence="2">Belongs to the peptidase S41B family.</text>
</comment>
<evidence type="ECO:0000259" key="7">
    <source>
        <dbReference type="Pfam" id="PF14685"/>
    </source>
</evidence>
<dbReference type="InterPro" id="IPR029045">
    <property type="entry name" value="ClpP/crotonase-like_dom_sf"/>
</dbReference>
<evidence type="ECO:0000256" key="6">
    <source>
        <dbReference type="ARBA" id="ARBA00022825"/>
    </source>
</evidence>
<dbReference type="GO" id="GO:0005737">
    <property type="term" value="C:cytoplasm"/>
    <property type="evidence" value="ECO:0007669"/>
    <property type="project" value="UniProtKB-SubCell"/>
</dbReference>
<dbReference type="PANTHER" id="PTHR43253">
    <property type="entry name" value="TRICORN PROTEASE HOMOLOG 2-RELATED"/>
    <property type="match status" value="1"/>
</dbReference>
<organism evidence="8">
    <name type="scientific">mine drainage metagenome</name>
    <dbReference type="NCBI Taxonomy" id="410659"/>
    <lineage>
        <taxon>unclassified sequences</taxon>
        <taxon>metagenomes</taxon>
        <taxon>ecological metagenomes</taxon>
    </lineage>
</organism>
<keyword evidence="4" id="KW-0645">Protease</keyword>
<comment type="caution">
    <text evidence="8">The sequence shown here is derived from an EMBL/GenBank/DDBJ whole genome shotgun (WGS) entry which is preliminary data.</text>
</comment>
<dbReference type="AlphaFoldDB" id="T1B9A3"/>